<proteinExistence type="inferred from homology"/>
<dbReference type="AlphaFoldDB" id="H0UJH4"/>
<evidence type="ECO:0000256" key="1">
    <source>
        <dbReference type="ARBA" id="ARBA00003788"/>
    </source>
</evidence>
<dbReference type="PIRSF" id="PIRSF006815">
    <property type="entry name" value="GcvPA"/>
    <property type="match status" value="1"/>
</dbReference>
<dbReference type="Gene3D" id="3.40.640.10">
    <property type="entry name" value="Type I PLP-dependent aspartate aminotransferase-like (Major domain)"/>
    <property type="match status" value="1"/>
</dbReference>
<dbReference type="InterPro" id="IPR015421">
    <property type="entry name" value="PyrdxlP-dep_Trfase_major"/>
</dbReference>
<dbReference type="PANTHER" id="PTHR42806:SF1">
    <property type="entry name" value="GLYCINE DEHYDROGENASE (DECARBOXYLATING)"/>
    <property type="match status" value="1"/>
</dbReference>
<dbReference type="OrthoDB" id="9771867at2"/>
<dbReference type="CDD" id="cd00613">
    <property type="entry name" value="GDC-P"/>
    <property type="match status" value="1"/>
</dbReference>
<comment type="similarity">
    <text evidence="4">Belongs to the GcvP family. N-terminal subunit subfamily.</text>
</comment>
<dbReference type="EMBL" id="CM001376">
    <property type="protein sequence ID" value="EHM12842.1"/>
    <property type="molecule type" value="Genomic_DNA"/>
</dbReference>
<dbReference type="InterPro" id="IPR020581">
    <property type="entry name" value="GDC_P"/>
</dbReference>
<dbReference type="InterPro" id="IPR023010">
    <property type="entry name" value="GcvPA"/>
</dbReference>
<dbReference type="STRING" id="885272.JonanDRAFT_0432"/>
<dbReference type="EC" id="1.4.4.2" evidence="4"/>
<feature type="domain" description="Glycine cleavage system P-protein N-terminal" evidence="5">
    <location>
        <begin position="3"/>
        <end position="443"/>
    </location>
</feature>
<keyword evidence="7" id="KW-1185">Reference proteome</keyword>
<organism evidence="6 7">
    <name type="scientific">Jonquetella anthropi DSM 22815</name>
    <dbReference type="NCBI Taxonomy" id="885272"/>
    <lineage>
        <taxon>Bacteria</taxon>
        <taxon>Thermotogati</taxon>
        <taxon>Synergistota</taxon>
        <taxon>Synergistia</taxon>
        <taxon>Synergistales</taxon>
        <taxon>Dethiosulfovibrionaceae</taxon>
        <taxon>Jonquetella</taxon>
    </lineage>
</organism>
<evidence type="ECO:0000313" key="6">
    <source>
        <dbReference type="EMBL" id="EHM12842.1"/>
    </source>
</evidence>
<dbReference type="PANTHER" id="PTHR42806">
    <property type="entry name" value="GLYCINE CLEAVAGE SYSTEM P-PROTEIN"/>
    <property type="match status" value="1"/>
</dbReference>
<comment type="function">
    <text evidence="1 4">The glycine cleavage system catalyzes the degradation of glycine. The P protein binds the alpha-amino group of glycine through its pyridoxal phosphate cofactor; CO(2) is released and the remaining methylamine moiety is then transferred to the lipoamide cofactor of the H protein.</text>
</comment>
<sequence>MSRYIPVTDADRQKMLAAIGVKSIDDLFSDIPEKVRVKGLLDIPEGLSEPEMVRDLKKLTGKNKSAEDLVCFLGAGVYDHFVPAAVDTIVSRGEFTTSYTPYQPEVAQGTLQAIFEYQTMVCELTGMDVSNASMYDGASAAAEASVIAAAHTKKDRVLVARTVSPETRAVLKTYCWSRGFEYAELPDVDGKLCRKSLETELAGGKIAALVVQSPNFFGVIEDLNGLAEPIHDAKALLIVSTDLLALGSIEAPGKLGADIVVGDGQSCGNNMSLGGPHFGFMATTQKLMRKMPGRIVGQTEDIKGRRCFVLTLQAREQHIRREKATSNICSNQNLCTVAASVYLSLMGPKGLAEVGHQILAKTAYAVDRLVATGKFKVAFPKAGCFREVVLISDEPVEKLNARLLKAGILGGYDLKAEYPDLGNGWLLAVTEQRTKEEIDRMVAVAGGEC</sequence>
<evidence type="ECO:0000256" key="3">
    <source>
        <dbReference type="ARBA" id="ARBA00049026"/>
    </source>
</evidence>
<dbReference type="Pfam" id="PF02347">
    <property type="entry name" value="GDC-P"/>
    <property type="match status" value="1"/>
</dbReference>
<comment type="subunit">
    <text evidence="4">The glycine cleavage system is composed of four proteins: P, T, L and H. In this organism, the P 'protein' is a heterodimer of two subunits.</text>
</comment>
<dbReference type="GO" id="GO:0019464">
    <property type="term" value="P:glycine decarboxylation via glycine cleavage system"/>
    <property type="evidence" value="ECO:0007669"/>
    <property type="project" value="UniProtKB-UniRule"/>
</dbReference>
<dbReference type="GO" id="GO:0004375">
    <property type="term" value="F:glycine dehydrogenase (decarboxylating) activity"/>
    <property type="evidence" value="ECO:0007669"/>
    <property type="project" value="UniProtKB-EC"/>
</dbReference>
<dbReference type="InterPro" id="IPR015424">
    <property type="entry name" value="PyrdxlP-dep_Trfase"/>
</dbReference>
<evidence type="ECO:0000313" key="7">
    <source>
        <dbReference type="Proteomes" id="UP000003806"/>
    </source>
</evidence>
<dbReference type="HAMAP" id="MF_00712">
    <property type="entry name" value="GcvPA"/>
    <property type="match status" value="1"/>
</dbReference>
<dbReference type="InterPro" id="IPR049315">
    <property type="entry name" value="GDC-P_N"/>
</dbReference>
<dbReference type="Proteomes" id="UP000003806">
    <property type="component" value="Chromosome"/>
</dbReference>
<keyword evidence="2 4" id="KW-0560">Oxidoreductase</keyword>
<dbReference type="InterPro" id="IPR015422">
    <property type="entry name" value="PyrdxlP-dep_Trfase_small"/>
</dbReference>
<evidence type="ECO:0000256" key="4">
    <source>
        <dbReference type="HAMAP-Rule" id="MF_00712"/>
    </source>
</evidence>
<evidence type="ECO:0000256" key="2">
    <source>
        <dbReference type="ARBA" id="ARBA00023002"/>
    </source>
</evidence>
<protein>
    <recommendedName>
        <fullName evidence="4">Probable glycine dehydrogenase (decarboxylating) subunit 1</fullName>
        <ecNumber evidence="4">1.4.4.2</ecNumber>
    </recommendedName>
    <alternativeName>
        <fullName evidence="4">Glycine cleavage system P-protein subunit 1</fullName>
    </alternativeName>
    <alternativeName>
        <fullName evidence="4">Glycine decarboxylase subunit 1</fullName>
    </alternativeName>
    <alternativeName>
        <fullName evidence="4">Glycine dehydrogenase (aminomethyl-transferring) subunit 1</fullName>
    </alternativeName>
</protein>
<name>H0UJH4_9BACT</name>
<dbReference type="SUPFAM" id="SSF53383">
    <property type="entry name" value="PLP-dependent transferases"/>
    <property type="match status" value="1"/>
</dbReference>
<dbReference type="RefSeq" id="WP_008520377.1">
    <property type="nucleotide sequence ID" value="NZ_CM001376.1"/>
</dbReference>
<dbReference type="NCBIfam" id="NF001696">
    <property type="entry name" value="PRK00451.1"/>
    <property type="match status" value="1"/>
</dbReference>
<dbReference type="GO" id="GO:0009116">
    <property type="term" value="P:nucleoside metabolic process"/>
    <property type="evidence" value="ECO:0007669"/>
    <property type="project" value="InterPro"/>
</dbReference>
<gene>
    <name evidence="4" type="primary">gcvPA</name>
    <name evidence="6" type="ORF">JonanDRAFT_0432</name>
</gene>
<comment type="catalytic activity">
    <reaction evidence="3 4">
        <text>N(6)-[(R)-lipoyl]-L-lysyl-[glycine-cleavage complex H protein] + glycine + H(+) = N(6)-[(R)-S(8)-aminomethyldihydrolipoyl]-L-lysyl-[glycine-cleavage complex H protein] + CO2</text>
        <dbReference type="Rhea" id="RHEA:24304"/>
        <dbReference type="Rhea" id="RHEA-COMP:10494"/>
        <dbReference type="Rhea" id="RHEA-COMP:10495"/>
        <dbReference type="ChEBI" id="CHEBI:15378"/>
        <dbReference type="ChEBI" id="CHEBI:16526"/>
        <dbReference type="ChEBI" id="CHEBI:57305"/>
        <dbReference type="ChEBI" id="CHEBI:83099"/>
        <dbReference type="ChEBI" id="CHEBI:83143"/>
        <dbReference type="EC" id="1.4.4.2"/>
    </reaction>
</comment>
<accession>H0UJH4</accession>
<dbReference type="HOGENOM" id="CLU_004620_0_2_0"/>
<evidence type="ECO:0000259" key="5">
    <source>
        <dbReference type="Pfam" id="PF02347"/>
    </source>
</evidence>
<dbReference type="eggNOG" id="COG0403">
    <property type="taxonomic scope" value="Bacteria"/>
</dbReference>
<reference evidence="6 7" key="1">
    <citation type="submission" date="2011-11" db="EMBL/GenBank/DDBJ databases">
        <title>The Noncontiguous Finished genome of Jonquetella anthropi DSM 22815.</title>
        <authorList>
            <consortium name="US DOE Joint Genome Institute (JGI-PGF)"/>
            <person name="Lucas S."/>
            <person name="Copeland A."/>
            <person name="Lapidus A."/>
            <person name="Glavina del Rio T."/>
            <person name="Dalin E."/>
            <person name="Tice H."/>
            <person name="Bruce D."/>
            <person name="Goodwin L."/>
            <person name="Pitluck S."/>
            <person name="Peters L."/>
            <person name="Mikhailova N."/>
            <person name="Held B."/>
            <person name="Kyrpides N."/>
            <person name="Mavromatis K."/>
            <person name="Ivanova N."/>
            <person name="Markowitz V."/>
            <person name="Cheng J.-F."/>
            <person name="Hugenholtz P."/>
            <person name="Woyke T."/>
            <person name="Wu D."/>
            <person name="Gronow S."/>
            <person name="Wellnitz S."/>
            <person name="Brambilla E."/>
            <person name="Klenk H.-P."/>
            <person name="Eisen J.A."/>
        </authorList>
    </citation>
    <scope>NUCLEOTIDE SEQUENCE [LARGE SCALE GENOMIC DNA]</scope>
    <source>
        <strain evidence="6 7">DSM 22815</strain>
    </source>
</reference>
<dbReference type="Gene3D" id="3.90.1150.10">
    <property type="entry name" value="Aspartate Aminotransferase, domain 1"/>
    <property type="match status" value="1"/>
</dbReference>